<keyword evidence="2" id="KW-1185">Reference proteome</keyword>
<name>A0AAV4DU07_9GAST</name>
<evidence type="ECO:0000313" key="1">
    <source>
        <dbReference type="EMBL" id="GFO47635.1"/>
    </source>
</evidence>
<evidence type="ECO:0000313" key="2">
    <source>
        <dbReference type="Proteomes" id="UP000735302"/>
    </source>
</evidence>
<dbReference type="EMBL" id="BLXT01008339">
    <property type="protein sequence ID" value="GFO47635.1"/>
    <property type="molecule type" value="Genomic_DNA"/>
</dbReference>
<proteinExistence type="predicted"/>
<organism evidence="1 2">
    <name type="scientific">Plakobranchus ocellatus</name>
    <dbReference type="NCBI Taxonomy" id="259542"/>
    <lineage>
        <taxon>Eukaryota</taxon>
        <taxon>Metazoa</taxon>
        <taxon>Spiralia</taxon>
        <taxon>Lophotrochozoa</taxon>
        <taxon>Mollusca</taxon>
        <taxon>Gastropoda</taxon>
        <taxon>Heterobranchia</taxon>
        <taxon>Euthyneura</taxon>
        <taxon>Panpulmonata</taxon>
        <taxon>Sacoglossa</taxon>
        <taxon>Placobranchoidea</taxon>
        <taxon>Plakobranchidae</taxon>
        <taxon>Plakobranchus</taxon>
    </lineage>
</organism>
<dbReference type="Proteomes" id="UP000735302">
    <property type="component" value="Unassembled WGS sequence"/>
</dbReference>
<protein>
    <submittedName>
        <fullName evidence="1">Uncharacterized protein</fullName>
    </submittedName>
</protein>
<reference evidence="1 2" key="1">
    <citation type="journal article" date="2021" name="Elife">
        <title>Chloroplast acquisition without the gene transfer in kleptoplastic sea slugs, Plakobranchus ocellatus.</title>
        <authorList>
            <person name="Maeda T."/>
            <person name="Takahashi S."/>
            <person name="Yoshida T."/>
            <person name="Shimamura S."/>
            <person name="Takaki Y."/>
            <person name="Nagai Y."/>
            <person name="Toyoda A."/>
            <person name="Suzuki Y."/>
            <person name="Arimoto A."/>
            <person name="Ishii H."/>
            <person name="Satoh N."/>
            <person name="Nishiyama T."/>
            <person name="Hasebe M."/>
            <person name="Maruyama T."/>
            <person name="Minagawa J."/>
            <person name="Obokata J."/>
            <person name="Shigenobu S."/>
        </authorList>
    </citation>
    <scope>NUCLEOTIDE SEQUENCE [LARGE SCALE GENOMIC DNA]</scope>
</reference>
<sequence length="162" mass="18862">MSTLHLVRTLVSPRLEGKNWDQREQYDGQNQKAKKQEMIDREIRKKKQLEDNSERCSAIPIWTMDKLEKHITDISHMEGDLIYFAFRKAFSTELHMSVILKSKYEYTNLTYNIAKCSSATPNIARYISDTSNTVECIKVTPSIAEYINVTYTIAGRIHQCYS</sequence>
<accession>A0AAV4DU07</accession>
<comment type="caution">
    <text evidence="1">The sequence shown here is derived from an EMBL/GenBank/DDBJ whole genome shotgun (WGS) entry which is preliminary data.</text>
</comment>
<dbReference type="AlphaFoldDB" id="A0AAV4DU07"/>
<gene>
    <name evidence="1" type="ORF">PoB_007414000</name>
</gene>